<feature type="domain" description="RING-type" evidence="18">
    <location>
        <begin position="1241"/>
        <end position="1284"/>
    </location>
</feature>
<name>A0A250WU43_9CHLO</name>
<feature type="compositionally biased region" description="Acidic residues" evidence="15">
    <location>
        <begin position="1310"/>
        <end position="1322"/>
    </location>
</feature>
<feature type="region of interest" description="Disordered" evidence="15">
    <location>
        <begin position="273"/>
        <end position="292"/>
    </location>
</feature>
<keyword evidence="12 16" id="KW-1133">Transmembrane helix</keyword>
<feature type="signal peptide" evidence="17">
    <location>
        <begin position="1"/>
        <end position="19"/>
    </location>
</feature>
<evidence type="ECO:0000256" key="13">
    <source>
        <dbReference type="ARBA" id="ARBA00023136"/>
    </source>
</evidence>
<evidence type="ECO:0000256" key="11">
    <source>
        <dbReference type="ARBA" id="ARBA00022833"/>
    </source>
</evidence>
<evidence type="ECO:0000256" key="7">
    <source>
        <dbReference type="ARBA" id="ARBA00022723"/>
    </source>
</evidence>
<dbReference type="Proteomes" id="UP000232323">
    <property type="component" value="Unassembled WGS sequence"/>
</dbReference>
<evidence type="ECO:0000256" key="15">
    <source>
        <dbReference type="SAM" id="MobiDB-lite"/>
    </source>
</evidence>
<feature type="region of interest" description="Disordered" evidence="15">
    <location>
        <begin position="307"/>
        <end position="343"/>
    </location>
</feature>
<feature type="region of interest" description="Disordered" evidence="15">
    <location>
        <begin position="1289"/>
        <end position="1324"/>
    </location>
</feature>
<feature type="transmembrane region" description="Helical" evidence="16">
    <location>
        <begin position="1055"/>
        <end position="1080"/>
    </location>
</feature>
<dbReference type="PANTHER" id="PTHR22763:SF162">
    <property type="entry name" value="TRANSMEMBRANE E3 UBIQUITIN-PROTEIN LIGASE 1"/>
    <property type="match status" value="1"/>
</dbReference>
<comment type="catalytic activity">
    <reaction evidence="1">
        <text>S-ubiquitinyl-[E2 ubiquitin-conjugating enzyme]-L-cysteine + [acceptor protein]-L-lysine = [E2 ubiquitin-conjugating enzyme]-L-cysteine + N(6)-ubiquitinyl-[acceptor protein]-L-lysine.</text>
        <dbReference type="EC" id="2.3.2.27"/>
    </reaction>
</comment>
<feature type="transmembrane region" description="Helical" evidence="16">
    <location>
        <begin position="930"/>
        <end position="948"/>
    </location>
</feature>
<feature type="compositionally biased region" description="Polar residues" evidence="15">
    <location>
        <begin position="655"/>
        <end position="665"/>
    </location>
</feature>
<feature type="chain" id="PRO_5012309782" description="RING-type E3 ubiquitin transferase" evidence="17">
    <location>
        <begin position="20"/>
        <end position="1359"/>
    </location>
</feature>
<dbReference type="EMBL" id="BEGY01000007">
    <property type="protein sequence ID" value="GAX74347.1"/>
    <property type="molecule type" value="Genomic_DNA"/>
</dbReference>
<evidence type="ECO:0000256" key="10">
    <source>
        <dbReference type="ARBA" id="ARBA00022786"/>
    </source>
</evidence>
<dbReference type="OrthoDB" id="9984778at2759"/>
<feature type="compositionally biased region" description="Low complexity" evidence="15">
    <location>
        <begin position="533"/>
        <end position="565"/>
    </location>
</feature>
<feature type="transmembrane region" description="Helical" evidence="16">
    <location>
        <begin position="882"/>
        <end position="909"/>
    </location>
</feature>
<comment type="pathway">
    <text evidence="3">Protein modification; protein ubiquitination.</text>
</comment>
<keyword evidence="7" id="KW-0479">Metal-binding</keyword>
<evidence type="ECO:0000313" key="19">
    <source>
        <dbReference type="EMBL" id="GAX74347.1"/>
    </source>
</evidence>
<keyword evidence="10" id="KW-0833">Ubl conjugation pathway</keyword>
<comment type="subcellular location">
    <subcellularLocation>
        <location evidence="2">Endomembrane system</location>
        <topology evidence="2">Multi-pass membrane protein</topology>
    </subcellularLocation>
</comment>
<dbReference type="PROSITE" id="PS50089">
    <property type="entry name" value="ZF_RING_2"/>
    <property type="match status" value="1"/>
</dbReference>
<dbReference type="GO" id="GO:0008270">
    <property type="term" value="F:zinc ion binding"/>
    <property type="evidence" value="ECO:0007669"/>
    <property type="project" value="UniProtKB-KW"/>
</dbReference>
<dbReference type="InterPro" id="IPR050731">
    <property type="entry name" value="HRD1_E3_ubiq-ligases"/>
</dbReference>
<dbReference type="Pfam" id="PF13639">
    <property type="entry name" value="zf-RING_2"/>
    <property type="match status" value="1"/>
</dbReference>
<dbReference type="Pfam" id="PF11145">
    <property type="entry name" value="DUF2921"/>
    <property type="match status" value="1"/>
</dbReference>
<feature type="transmembrane region" description="Helical" evidence="16">
    <location>
        <begin position="1012"/>
        <end position="1034"/>
    </location>
</feature>
<keyword evidence="5" id="KW-0808">Transferase</keyword>
<reference evidence="19 20" key="1">
    <citation type="submission" date="2017-08" db="EMBL/GenBank/DDBJ databases">
        <title>Acidophilic green algal genome provides insights into adaptation to an acidic environment.</title>
        <authorList>
            <person name="Hirooka S."/>
            <person name="Hirose Y."/>
            <person name="Kanesaki Y."/>
            <person name="Higuchi S."/>
            <person name="Fujiwara T."/>
            <person name="Onuma R."/>
            <person name="Era A."/>
            <person name="Ohbayashi R."/>
            <person name="Uzuka A."/>
            <person name="Nozaki H."/>
            <person name="Yoshikawa H."/>
            <person name="Miyagishima S.Y."/>
        </authorList>
    </citation>
    <scope>NUCLEOTIDE SEQUENCE [LARGE SCALE GENOMIC DNA]</scope>
    <source>
        <strain evidence="19 20">NIES-2499</strain>
    </source>
</reference>
<keyword evidence="8 17" id="KW-0732">Signal</keyword>
<feature type="region of interest" description="Disordered" evidence="15">
    <location>
        <begin position="415"/>
        <end position="440"/>
    </location>
</feature>
<evidence type="ECO:0000256" key="12">
    <source>
        <dbReference type="ARBA" id="ARBA00022989"/>
    </source>
</evidence>
<keyword evidence="20" id="KW-1185">Reference proteome</keyword>
<evidence type="ECO:0000256" key="14">
    <source>
        <dbReference type="PROSITE-ProRule" id="PRU00175"/>
    </source>
</evidence>
<dbReference type="InterPro" id="IPR021319">
    <property type="entry name" value="DUF2921"/>
</dbReference>
<dbReference type="PANTHER" id="PTHR22763">
    <property type="entry name" value="RING ZINC FINGER PROTEIN"/>
    <property type="match status" value="1"/>
</dbReference>
<evidence type="ECO:0000256" key="1">
    <source>
        <dbReference type="ARBA" id="ARBA00000900"/>
    </source>
</evidence>
<dbReference type="SUPFAM" id="SSF57850">
    <property type="entry name" value="RING/U-box"/>
    <property type="match status" value="1"/>
</dbReference>
<evidence type="ECO:0000256" key="8">
    <source>
        <dbReference type="ARBA" id="ARBA00022729"/>
    </source>
</evidence>
<gene>
    <name evidence="19" type="ORF">CEUSTIGMA_g1796.t1</name>
</gene>
<dbReference type="GO" id="GO:0061630">
    <property type="term" value="F:ubiquitin protein ligase activity"/>
    <property type="evidence" value="ECO:0007669"/>
    <property type="project" value="UniProtKB-EC"/>
</dbReference>
<dbReference type="GO" id="GO:0012505">
    <property type="term" value="C:endomembrane system"/>
    <property type="evidence" value="ECO:0007669"/>
    <property type="project" value="UniProtKB-SubCell"/>
</dbReference>
<feature type="transmembrane region" description="Helical" evidence="16">
    <location>
        <begin position="1086"/>
        <end position="1105"/>
    </location>
</feature>
<dbReference type="GO" id="GO:0043161">
    <property type="term" value="P:proteasome-mediated ubiquitin-dependent protein catabolic process"/>
    <property type="evidence" value="ECO:0007669"/>
    <property type="project" value="TreeGrafter"/>
</dbReference>
<sequence length="1359" mass="144279">MLDIILLIYASVLFSRSQGRPLQEHHSHNTSSAVRNEIPFTSYFGNSAISEELWTEYGGKHSKGSIEYKSAFNGQNLGGKYRGTWRVAPVMLLDPQKQNEGGLGNVSTGEELIEGADLAGQTLDPRAELAGQKHTNVVRGGIMVQQRQAAVSSSVSHAPMSMLNDGGYMLLSLKSRDTTSRGVVKEVVGELILHDGFHLSAESVVHMELSGLWTQHPDPSNDNDPDVLADTPGKSVARRKRGSATSPPYFFSSTFPSDSRDAVTSVKSVKTLSSSNSRLAAGKGGNKQQPRTAGHLLALLKYKPSNREARDLQSQGKSAKSRPFWGPLSSASSTSSLVSHPAAGDDASQILPALSEELSSASASSAAPAAAAAPAARADAAAPAAYPAEAGTPSPLLLSSKFDTIVESAAAAAAASNQDPLLEDSPQAPTTHSSSSTHQGFSEYAKSVADDVDGTVLPPPLAAGIVALPLAAERSRSLQGLLAADTGSSSSSTWHHDYRAALRSAGWKLAAGTLQIPWGSREETRAAGVHPKGAATGSTSGHGLSSSQHSRRAASPGAAAAVWSSSRHDSKEIMKSPASSTSFSSSSTRWWPWKRGHTSDGGTAELVEVVAGHLQTGTATSTATSTAGTAFAHYAGAAAATADGPPGATGVPLGRNNQKQRQASSSLGSVSAWLVEMLHMEVECEVWMDVWIQEGQILESTKMAHVDGLSSTSHGGQYDQDSLVWSASVDNVLLADEAVLRPSIKGQDMAAGIGMTNRANVESSVSSDGDEGAGRGWRGLPGTNDMQMVGTIRSSNCGGSMLILQGGGVDMDSVISHFYYYVYYMVFITLSQGVGQIAQMIHTGENTESLSRLSSMSLRMHAVQDNFMCLVHLLIGLTVDDLFWPCMGLCILQFVEFGVLQVQYILLVWRIQQPSSDLQRNREDMHNQQASHYVDLIFLCILVAAFVAESAPAPHSVIGGDLSNMHQDNNPPPGIIVNSSSGNYDYTSLLSPPEVVPLSGTSSVRAWQYSPLLLMLGGLPALIQACPLLLLIPLTSVWVPQILKCIATESRPPLLFTYVLWSSVGRLAVPLYLLVVPWGLQQSPSWLLAQACVLIVWMVMQVLALDCLRRYGPRRLLPAFLLPKRYDYHRPATAQELGSRAIQPASTSSTIQQTILLAGDQQQPSTSLSRLPGVAATLAAGGTASATIPLLGAAAPVLAPAASAGGAGSSRDSSIVPADIEEGRAPHSSTSTADAALAAECVICMCPVPLVPEANRLLTPCGHFFHEPCLRRWSEVKLECPYCRRRLPPLHEHEDHGAGDEQGGSSHLDEDADASNNVEDDGGTTFMNQLMHRLMGQQLMQRRRQQTAATTTRRVMLGP</sequence>
<feature type="region of interest" description="Disordered" evidence="15">
    <location>
        <begin position="523"/>
        <end position="581"/>
    </location>
</feature>
<feature type="compositionally biased region" description="Polar residues" evidence="15">
    <location>
        <begin position="427"/>
        <end position="440"/>
    </location>
</feature>
<accession>A0A250WU43</accession>
<protein>
    <recommendedName>
        <fullName evidence="4">RING-type E3 ubiquitin transferase</fullName>
        <ecNumber evidence="4">2.3.2.27</ecNumber>
    </recommendedName>
</protein>
<dbReference type="InterPro" id="IPR001841">
    <property type="entry name" value="Znf_RING"/>
</dbReference>
<evidence type="ECO:0000313" key="20">
    <source>
        <dbReference type="Proteomes" id="UP000232323"/>
    </source>
</evidence>
<feature type="compositionally biased region" description="Low complexity" evidence="15">
    <location>
        <begin position="329"/>
        <end position="339"/>
    </location>
</feature>
<evidence type="ECO:0000256" key="6">
    <source>
        <dbReference type="ARBA" id="ARBA00022692"/>
    </source>
</evidence>
<proteinExistence type="predicted"/>
<dbReference type="SMART" id="SM00184">
    <property type="entry name" value="RING"/>
    <property type="match status" value="1"/>
</dbReference>
<dbReference type="EC" id="2.3.2.27" evidence="4"/>
<evidence type="ECO:0000256" key="3">
    <source>
        <dbReference type="ARBA" id="ARBA00004906"/>
    </source>
</evidence>
<dbReference type="InterPro" id="IPR013083">
    <property type="entry name" value="Znf_RING/FYVE/PHD"/>
</dbReference>
<comment type="caution">
    <text evidence="19">The sequence shown here is derived from an EMBL/GenBank/DDBJ whole genome shotgun (WGS) entry which is preliminary data.</text>
</comment>
<evidence type="ECO:0000256" key="9">
    <source>
        <dbReference type="ARBA" id="ARBA00022771"/>
    </source>
</evidence>
<evidence type="ECO:0000256" key="4">
    <source>
        <dbReference type="ARBA" id="ARBA00012483"/>
    </source>
</evidence>
<keyword evidence="13 16" id="KW-0472">Membrane</keyword>
<evidence type="ECO:0000256" key="16">
    <source>
        <dbReference type="SAM" id="Phobius"/>
    </source>
</evidence>
<dbReference type="STRING" id="1157962.A0A250WU43"/>
<feature type="region of interest" description="Disordered" evidence="15">
    <location>
        <begin position="646"/>
        <end position="665"/>
    </location>
</feature>
<feature type="compositionally biased region" description="Basic and acidic residues" evidence="15">
    <location>
        <begin position="1289"/>
        <end position="1299"/>
    </location>
</feature>
<keyword evidence="11" id="KW-0862">Zinc</keyword>
<feature type="region of interest" description="Disordered" evidence="15">
    <location>
        <begin position="1339"/>
        <end position="1359"/>
    </location>
</feature>
<organism evidence="19 20">
    <name type="scientific">Chlamydomonas eustigma</name>
    <dbReference type="NCBI Taxonomy" id="1157962"/>
    <lineage>
        <taxon>Eukaryota</taxon>
        <taxon>Viridiplantae</taxon>
        <taxon>Chlorophyta</taxon>
        <taxon>core chlorophytes</taxon>
        <taxon>Chlorophyceae</taxon>
        <taxon>CS clade</taxon>
        <taxon>Chlamydomonadales</taxon>
        <taxon>Chlamydomonadaceae</taxon>
        <taxon>Chlamydomonas</taxon>
    </lineage>
</organism>
<evidence type="ECO:0000259" key="18">
    <source>
        <dbReference type="PROSITE" id="PS50089"/>
    </source>
</evidence>
<keyword evidence="6 16" id="KW-0812">Transmembrane</keyword>
<evidence type="ECO:0000256" key="2">
    <source>
        <dbReference type="ARBA" id="ARBA00004127"/>
    </source>
</evidence>
<evidence type="ECO:0000256" key="5">
    <source>
        <dbReference type="ARBA" id="ARBA00022679"/>
    </source>
</evidence>
<evidence type="ECO:0000256" key="17">
    <source>
        <dbReference type="SAM" id="SignalP"/>
    </source>
</evidence>
<keyword evidence="9 14" id="KW-0863">Zinc-finger</keyword>
<feature type="region of interest" description="Disordered" evidence="15">
    <location>
        <begin position="215"/>
        <end position="251"/>
    </location>
</feature>
<dbReference type="Gene3D" id="3.30.40.10">
    <property type="entry name" value="Zinc/RING finger domain, C3HC4 (zinc finger)"/>
    <property type="match status" value="1"/>
</dbReference>